<feature type="region of interest" description="Disordered" evidence="1">
    <location>
        <begin position="302"/>
        <end position="328"/>
    </location>
</feature>
<sequence>MKWRDRISILSRKRRQKSDLMLGDDLPAELGQAGQSGHSSQVTGTSTSVASTLSQVRPIIGPDHKSYYILLRGAGDSFTCIQPAKEMLDSLDEVMRNVMGSVEVDKITQQQQQQMKSIMSSEEVDKITQQQKQQHIITTCTTKGMSTVSTGSTCSTETLTQHSIAAANTSKMKIVTRVGEMGKPAQQPITSSSVKSDDPMQLMDLLDLPLHLENGSFSSFPDLANNSPNIVQTENPIEVSNPIEIVSGRRHSRKIVNVPTRTKNNNTSEHFVKLMDLPSHTKRITKNNEKRDRLSMPVLTRKVSASSEPSIKLSMMSTQTKNSVTTNKQSQKLYELLCKRPISSQATKPYHSEPSKRKQNETSWKSTVRSSLSGLNGQKQHQQSLHPSVMFSSDKTQLLLQSRLNGEKLQQQHHHQEPRIALPCEKEPTEMYDTSDSAMDSAILNRLLQNLGLSDIPQFNGKDSLPNRTEMEAMENPEPVTEIQLLAREGTVLTEEQITEQIKTLIESEQLIVRENHNIVAMRISAEEAWVRVVMKGDEVREPGFRETERQGMAVERKHRNTLHQPSLLNPQPVSTNQIVIKREENVKGEMCEASPIRPQDPTFPFNSLSADSDTNGEISSFLSSYSLNKQEGKAAAAIKDEMEECESVEYQEEEAEEPQEEETEGLQYLPNTQTLHHDIHGEDFHFEEMEKIESGLMRDSEEIVVFQQEDGAFVNQDGSPVSSELQYLISNSQQLSSCQALDHTSLLLPPGPLVHPSFDINCRL</sequence>
<accession>A0AAE1NN44</accession>
<dbReference type="EMBL" id="JAWZYT010004788">
    <property type="protein sequence ID" value="KAK4292583.1"/>
    <property type="molecule type" value="Genomic_DNA"/>
</dbReference>
<organism evidence="2 3">
    <name type="scientific">Petrolisthes manimaculis</name>
    <dbReference type="NCBI Taxonomy" id="1843537"/>
    <lineage>
        <taxon>Eukaryota</taxon>
        <taxon>Metazoa</taxon>
        <taxon>Ecdysozoa</taxon>
        <taxon>Arthropoda</taxon>
        <taxon>Crustacea</taxon>
        <taxon>Multicrustacea</taxon>
        <taxon>Malacostraca</taxon>
        <taxon>Eumalacostraca</taxon>
        <taxon>Eucarida</taxon>
        <taxon>Decapoda</taxon>
        <taxon>Pleocyemata</taxon>
        <taxon>Anomura</taxon>
        <taxon>Galatheoidea</taxon>
        <taxon>Porcellanidae</taxon>
        <taxon>Petrolisthes</taxon>
    </lineage>
</organism>
<dbReference type="Proteomes" id="UP001292094">
    <property type="component" value="Unassembled WGS sequence"/>
</dbReference>
<gene>
    <name evidence="2" type="ORF">Pmani_034671</name>
</gene>
<feature type="compositionally biased region" description="Polar residues" evidence="1">
    <location>
        <begin position="361"/>
        <end position="385"/>
    </location>
</feature>
<proteinExistence type="predicted"/>
<evidence type="ECO:0000256" key="1">
    <source>
        <dbReference type="SAM" id="MobiDB-lite"/>
    </source>
</evidence>
<reference evidence="2" key="1">
    <citation type="submission" date="2023-11" db="EMBL/GenBank/DDBJ databases">
        <title>Genome assemblies of two species of porcelain crab, Petrolisthes cinctipes and Petrolisthes manimaculis (Anomura: Porcellanidae).</title>
        <authorList>
            <person name="Angst P."/>
        </authorList>
    </citation>
    <scope>NUCLEOTIDE SEQUENCE</scope>
    <source>
        <strain evidence="2">PB745_02</strain>
        <tissue evidence="2">Gill</tissue>
    </source>
</reference>
<comment type="caution">
    <text evidence="2">The sequence shown here is derived from an EMBL/GenBank/DDBJ whole genome shotgun (WGS) entry which is preliminary data.</text>
</comment>
<keyword evidence="3" id="KW-1185">Reference proteome</keyword>
<feature type="region of interest" description="Disordered" evidence="1">
    <location>
        <begin position="26"/>
        <end position="46"/>
    </location>
</feature>
<feature type="compositionally biased region" description="Polar residues" evidence="1">
    <location>
        <begin position="303"/>
        <end position="328"/>
    </location>
</feature>
<evidence type="ECO:0000313" key="2">
    <source>
        <dbReference type="EMBL" id="KAK4292583.1"/>
    </source>
</evidence>
<name>A0AAE1NN44_9EUCA</name>
<protein>
    <submittedName>
        <fullName evidence="2">Uncharacterized protein</fullName>
    </submittedName>
</protein>
<feature type="region of interest" description="Disordered" evidence="1">
    <location>
        <begin position="345"/>
        <end position="385"/>
    </location>
</feature>
<feature type="compositionally biased region" description="Basic and acidic residues" evidence="1">
    <location>
        <begin position="350"/>
        <end position="360"/>
    </location>
</feature>
<evidence type="ECO:0000313" key="3">
    <source>
        <dbReference type="Proteomes" id="UP001292094"/>
    </source>
</evidence>
<feature type="compositionally biased region" description="Polar residues" evidence="1">
    <location>
        <begin position="33"/>
        <end position="46"/>
    </location>
</feature>
<dbReference type="AlphaFoldDB" id="A0AAE1NN44"/>